<feature type="compositionally biased region" description="Polar residues" evidence="1">
    <location>
        <begin position="73"/>
        <end position="86"/>
    </location>
</feature>
<proteinExistence type="predicted"/>
<name>A0ABR3LQ02_9TELE</name>
<dbReference type="EMBL" id="JAYMGO010000019">
    <property type="protein sequence ID" value="KAL1254962.1"/>
    <property type="molecule type" value="Genomic_DNA"/>
</dbReference>
<sequence length="96" mass="10810">MALVLAGFVLCLSGLPLILAADYPTYVAAVYEHRVLLNPNPIVPLNRSSALEHMKQNLRVYEEQTALAAQQVTLHRQKNKQNQSKNLYRITTKPPN</sequence>
<evidence type="ECO:0000256" key="2">
    <source>
        <dbReference type="SAM" id="SignalP"/>
    </source>
</evidence>
<dbReference type="Proteomes" id="UP001558613">
    <property type="component" value="Unassembled WGS sequence"/>
</dbReference>
<organism evidence="3 4">
    <name type="scientific">Cirrhinus molitorella</name>
    <name type="common">mud carp</name>
    <dbReference type="NCBI Taxonomy" id="172907"/>
    <lineage>
        <taxon>Eukaryota</taxon>
        <taxon>Metazoa</taxon>
        <taxon>Chordata</taxon>
        <taxon>Craniata</taxon>
        <taxon>Vertebrata</taxon>
        <taxon>Euteleostomi</taxon>
        <taxon>Actinopterygii</taxon>
        <taxon>Neopterygii</taxon>
        <taxon>Teleostei</taxon>
        <taxon>Ostariophysi</taxon>
        <taxon>Cypriniformes</taxon>
        <taxon>Cyprinidae</taxon>
        <taxon>Labeoninae</taxon>
        <taxon>Labeonini</taxon>
        <taxon>Cirrhinus</taxon>
    </lineage>
</organism>
<keyword evidence="4" id="KW-1185">Reference proteome</keyword>
<comment type="caution">
    <text evidence="3">The sequence shown here is derived from an EMBL/GenBank/DDBJ whole genome shotgun (WGS) entry which is preliminary data.</text>
</comment>
<feature type="signal peptide" evidence="2">
    <location>
        <begin position="1"/>
        <end position="20"/>
    </location>
</feature>
<reference evidence="3 4" key="1">
    <citation type="submission" date="2023-09" db="EMBL/GenBank/DDBJ databases">
        <authorList>
            <person name="Wang M."/>
        </authorList>
    </citation>
    <scope>NUCLEOTIDE SEQUENCE [LARGE SCALE GENOMIC DNA]</scope>
    <source>
        <strain evidence="3">GT-2023</strain>
        <tissue evidence="3">Liver</tissue>
    </source>
</reference>
<evidence type="ECO:0000256" key="1">
    <source>
        <dbReference type="SAM" id="MobiDB-lite"/>
    </source>
</evidence>
<keyword evidence="2" id="KW-0732">Signal</keyword>
<gene>
    <name evidence="3" type="ORF">QQF64_013023</name>
</gene>
<feature type="chain" id="PRO_5047443661" evidence="2">
    <location>
        <begin position="21"/>
        <end position="96"/>
    </location>
</feature>
<feature type="region of interest" description="Disordered" evidence="1">
    <location>
        <begin position="73"/>
        <end position="96"/>
    </location>
</feature>
<evidence type="ECO:0000313" key="4">
    <source>
        <dbReference type="Proteomes" id="UP001558613"/>
    </source>
</evidence>
<protein>
    <submittedName>
        <fullName evidence="3">Uncharacterized protein</fullName>
    </submittedName>
</protein>
<accession>A0ABR3LQ02</accession>
<evidence type="ECO:0000313" key="3">
    <source>
        <dbReference type="EMBL" id="KAL1254962.1"/>
    </source>
</evidence>